<dbReference type="SMART" id="SM00530">
    <property type="entry name" value="HTH_XRE"/>
    <property type="match status" value="1"/>
</dbReference>
<protein>
    <submittedName>
        <fullName evidence="2">Transcriptional regulator</fullName>
    </submittedName>
</protein>
<dbReference type="SUPFAM" id="SSF47413">
    <property type="entry name" value="lambda repressor-like DNA-binding domains"/>
    <property type="match status" value="1"/>
</dbReference>
<keyword evidence="3" id="KW-1185">Reference proteome</keyword>
<dbReference type="CDD" id="cd00093">
    <property type="entry name" value="HTH_XRE"/>
    <property type="match status" value="1"/>
</dbReference>
<evidence type="ECO:0000259" key="1">
    <source>
        <dbReference type="PROSITE" id="PS50943"/>
    </source>
</evidence>
<gene>
    <name evidence="2" type="ORF">CSX00_06605</name>
</gene>
<dbReference type="Gene3D" id="1.10.260.40">
    <property type="entry name" value="lambda repressor-like DNA-binding domains"/>
    <property type="match status" value="1"/>
</dbReference>
<dbReference type="Pfam" id="PF01381">
    <property type="entry name" value="HTH_3"/>
    <property type="match status" value="1"/>
</dbReference>
<organism evidence="2 3">
    <name type="scientific">Pseudobutyrivibrio ruminis</name>
    <dbReference type="NCBI Taxonomy" id="46206"/>
    <lineage>
        <taxon>Bacteria</taxon>
        <taxon>Bacillati</taxon>
        <taxon>Bacillota</taxon>
        <taxon>Clostridia</taxon>
        <taxon>Lachnospirales</taxon>
        <taxon>Lachnospiraceae</taxon>
        <taxon>Pseudobutyrivibrio</taxon>
    </lineage>
</organism>
<accession>A0A2G3EA91</accession>
<sequence length="93" mass="10567">MEKKSDFQKRLANDLKNPEFKKEWDSLELEYQIQVALMQARIDADMTQAELAEKSGVRQSNISRIESGAVLPRLDTLEALAKAMGKNLQISMI</sequence>
<dbReference type="RefSeq" id="WP_099413222.1">
    <property type="nucleotide sequence ID" value="NZ_PDYH01000022.1"/>
</dbReference>
<dbReference type="Proteomes" id="UP000224317">
    <property type="component" value="Unassembled WGS sequence"/>
</dbReference>
<dbReference type="GO" id="GO:0003677">
    <property type="term" value="F:DNA binding"/>
    <property type="evidence" value="ECO:0007669"/>
    <property type="project" value="InterPro"/>
</dbReference>
<evidence type="ECO:0000313" key="2">
    <source>
        <dbReference type="EMBL" id="PHU40238.1"/>
    </source>
</evidence>
<dbReference type="InterPro" id="IPR001387">
    <property type="entry name" value="Cro/C1-type_HTH"/>
</dbReference>
<proteinExistence type="predicted"/>
<comment type="caution">
    <text evidence="2">The sequence shown here is derived from an EMBL/GenBank/DDBJ whole genome shotgun (WGS) entry which is preliminary data.</text>
</comment>
<feature type="domain" description="HTH cro/C1-type" evidence="1">
    <location>
        <begin position="37"/>
        <end position="91"/>
    </location>
</feature>
<dbReference type="PROSITE" id="PS50943">
    <property type="entry name" value="HTH_CROC1"/>
    <property type="match status" value="1"/>
</dbReference>
<evidence type="ECO:0000313" key="3">
    <source>
        <dbReference type="Proteomes" id="UP000224317"/>
    </source>
</evidence>
<name>A0A2G3EA91_9FIRM</name>
<dbReference type="InterPro" id="IPR010982">
    <property type="entry name" value="Lambda_DNA-bd_dom_sf"/>
</dbReference>
<dbReference type="AlphaFoldDB" id="A0A2G3EA91"/>
<dbReference type="EMBL" id="PDYH01000022">
    <property type="protein sequence ID" value="PHU40238.1"/>
    <property type="molecule type" value="Genomic_DNA"/>
</dbReference>
<reference evidence="2" key="1">
    <citation type="submission" date="2017-10" db="EMBL/GenBank/DDBJ databases">
        <title>Resolving the taxonomy of Roseburia spp., Eubacterium rectale and Agathobacter spp. through phylogenomic analysis.</title>
        <authorList>
            <person name="Sheridan P.O."/>
            <person name="Walker A.W."/>
            <person name="Duncan S.H."/>
            <person name="Scott K.P."/>
            <person name="Toole P.W.O."/>
            <person name="Luis P."/>
            <person name="Flint H.J."/>
        </authorList>
    </citation>
    <scope>NUCLEOTIDE SEQUENCE [LARGE SCALE GENOMIC DNA]</scope>
    <source>
        <strain evidence="2">JK10</strain>
    </source>
</reference>